<dbReference type="AlphaFoldDB" id="A0A7R8WWH5"/>
<proteinExistence type="predicted"/>
<evidence type="ECO:0000313" key="1">
    <source>
        <dbReference type="EMBL" id="CAD7236447.1"/>
    </source>
</evidence>
<accession>A0A7R8WWH5</accession>
<gene>
    <name evidence="1" type="ORF">CTOB1V02_LOCUS14262</name>
</gene>
<protein>
    <submittedName>
        <fullName evidence="1">Uncharacterized protein</fullName>
    </submittedName>
</protein>
<name>A0A7R8WWH5_9CRUS</name>
<organism evidence="1">
    <name type="scientific">Cyprideis torosa</name>
    <dbReference type="NCBI Taxonomy" id="163714"/>
    <lineage>
        <taxon>Eukaryota</taxon>
        <taxon>Metazoa</taxon>
        <taxon>Ecdysozoa</taxon>
        <taxon>Arthropoda</taxon>
        <taxon>Crustacea</taxon>
        <taxon>Oligostraca</taxon>
        <taxon>Ostracoda</taxon>
        <taxon>Podocopa</taxon>
        <taxon>Podocopida</taxon>
        <taxon>Cytherocopina</taxon>
        <taxon>Cytheroidea</taxon>
        <taxon>Cytherideidae</taxon>
        <taxon>Cyprideis</taxon>
    </lineage>
</organism>
<sequence length="121" mass="14227">AGVAACVEEGAACEKKKEEALRLSDPVYAAMLEQRALAEAHREREEELSTQQARALWLAREAMVEEAILERERQRKEREQEETRIREEWTRMEAERLERQKQQEMKVRIHPRLLTSSRPSG</sequence>
<reference evidence="1" key="1">
    <citation type="submission" date="2020-11" db="EMBL/GenBank/DDBJ databases">
        <authorList>
            <person name="Tran Van P."/>
        </authorList>
    </citation>
    <scope>NUCLEOTIDE SEQUENCE</scope>
</reference>
<dbReference type="EMBL" id="OB679104">
    <property type="protein sequence ID" value="CAD7236447.1"/>
    <property type="molecule type" value="Genomic_DNA"/>
</dbReference>
<feature type="non-terminal residue" evidence="1">
    <location>
        <position position="1"/>
    </location>
</feature>